<evidence type="ECO:0000256" key="1">
    <source>
        <dbReference type="SAM" id="Phobius"/>
    </source>
</evidence>
<feature type="transmembrane region" description="Helical" evidence="1">
    <location>
        <begin position="68"/>
        <end position="87"/>
    </location>
</feature>
<evidence type="ECO:0000313" key="2">
    <source>
        <dbReference type="EMBL" id="SAL44862.1"/>
    </source>
</evidence>
<name>A0A158HKC8_9BURK</name>
<sequence>MKCPGRSPLNRLVPAVQVHGLLRCMLSMFAGVQSMAMGYMGMMACLRMIAGLGMFCRFAMMFRGSIEMLGRFFVMVMNFVLVAHGNLQCLQRGSIHRRTELYPR</sequence>
<keyword evidence="1" id="KW-0472">Membrane</keyword>
<dbReference type="AlphaFoldDB" id="A0A158HKC8"/>
<organism evidence="2 3">
    <name type="scientific">Caballeronia udeis</name>
    <dbReference type="NCBI Taxonomy" id="1232866"/>
    <lineage>
        <taxon>Bacteria</taxon>
        <taxon>Pseudomonadati</taxon>
        <taxon>Pseudomonadota</taxon>
        <taxon>Betaproteobacteria</taxon>
        <taxon>Burkholderiales</taxon>
        <taxon>Burkholderiaceae</taxon>
        <taxon>Caballeronia</taxon>
    </lineage>
</organism>
<dbReference type="EMBL" id="FCOK02000032">
    <property type="protein sequence ID" value="SAL44862.1"/>
    <property type="molecule type" value="Genomic_DNA"/>
</dbReference>
<reference evidence="2 3" key="1">
    <citation type="submission" date="2016-01" db="EMBL/GenBank/DDBJ databases">
        <authorList>
            <person name="Oliw E.H."/>
        </authorList>
    </citation>
    <scope>NUCLEOTIDE SEQUENCE [LARGE SCALE GENOMIC DNA]</scope>
    <source>
        <strain evidence="2">LMG 27134</strain>
    </source>
</reference>
<keyword evidence="1" id="KW-0812">Transmembrane</keyword>
<gene>
    <name evidence="2" type="ORF">AWB69_04538</name>
</gene>
<proteinExistence type="predicted"/>
<evidence type="ECO:0000313" key="3">
    <source>
        <dbReference type="Proteomes" id="UP000054683"/>
    </source>
</evidence>
<dbReference type="Proteomes" id="UP000054683">
    <property type="component" value="Unassembled WGS sequence"/>
</dbReference>
<protein>
    <submittedName>
        <fullName evidence="2">Uncharacterized protein</fullName>
    </submittedName>
</protein>
<keyword evidence="1" id="KW-1133">Transmembrane helix</keyword>
<accession>A0A158HKC8</accession>